<feature type="domain" description="DUF1559" evidence="2">
    <location>
        <begin position="23"/>
        <end position="92"/>
    </location>
</feature>
<dbReference type="Proteomes" id="UP000316714">
    <property type="component" value="Unassembled WGS sequence"/>
</dbReference>
<dbReference type="InterPro" id="IPR050463">
    <property type="entry name" value="Gfo/Idh/MocA_oxidrdct_glycsds"/>
</dbReference>
<keyword evidence="4" id="KW-1185">Reference proteome</keyword>
<dbReference type="PANTHER" id="PTHR43818:SF11">
    <property type="entry name" value="BCDNA.GH03377"/>
    <property type="match status" value="1"/>
</dbReference>
<reference evidence="3 4" key="1">
    <citation type="submission" date="2019-02" db="EMBL/GenBank/DDBJ databases">
        <title>Deep-cultivation of Planctomycetes and their phenomic and genomic characterization uncovers novel biology.</title>
        <authorList>
            <person name="Wiegand S."/>
            <person name="Jogler M."/>
            <person name="Boedeker C."/>
            <person name="Pinto D."/>
            <person name="Vollmers J."/>
            <person name="Rivas-Marin E."/>
            <person name="Kohn T."/>
            <person name="Peeters S.H."/>
            <person name="Heuer A."/>
            <person name="Rast P."/>
            <person name="Oberbeckmann S."/>
            <person name="Bunk B."/>
            <person name="Jeske O."/>
            <person name="Meyerdierks A."/>
            <person name="Storesund J.E."/>
            <person name="Kallscheuer N."/>
            <person name="Luecker S."/>
            <person name="Lage O.M."/>
            <person name="Pohl T."/>
            <person name="Merkel B.J."/>
            <person name="Hornburger P."/>
            <person name="Mueller R.-W."/>
            <person name="Bruemmer F."/>
            <person name="Labrenz M."/>
            <person name="Spormann A.M."/>
            <person name="Op Den Camp H."/>
            <person name="Overmann J."/>
            <person name="Amann R."/>
            <person name="Jetten M.S.M."/>
            <person name="Mascher T."/>
            <person name="Medema M.H."/>
            <person name="Devos D.P."/>
            <person name="Kaster A.-K."/>
            <person name="Ovreas L."/>
            <person name="Rohde M."/>
            <person name="Galperin M.Y."/>
            <person name="Jogler C."/>
        </authorList>
    </citation>
    <scope>NUCLEOTIDE SEQUENCE [LARGE SCALE GENOMIC DNA]</scope>
    <source>
        <strain evidence="3 4">KOR34</strain>
    </source>
</reference>
<organism evidence="3 4">
    <name type="scientific">Posidoniimonas corsicana</name>
    <dbReference type="NCBI Taxonomy" id="1938618"/>
    <lineage>
        <taxon>Bacteria</taxon>
        <taxon>Pseudomonadati</taxon>
        <taxon>Planctomycetota</taxon>
        <taxon>Planctomycetia</taxon>
        <taxon>Pirellulales</taxon>
        <taxon>Lacipirellulaceae</taxon>
        <taxon>Posidoniimonas</taxon>
    </lineage>
</organism>
<dbReference type="SUPFAM" id="SSF54523">
    <property type="entry name" value="Pili subunits"/>
    <property type="match status" value="1"/>
</dbReference>
<dbReference type="PANTHER" id="PTHR43818">
    <property type="entry name" value="BCDNA.GH03377"/>
    <property type="match status" value="1"/>
</dbReference>
<comment type="caution">
    <text evidence="3">The sequence shown here is derived from an EMBL/GenBank/DDBJ whole genome shotgun (WGS) entry which is preliminary data.</text>
</comment>
<dbReference type="GO" id="GO:0000166">
    <property type="term" value="F:nucleotide binding"/>
    <property type="evidence" value="ECO:0007669"/>
    <property type="project" value="InterPro"/>
</dbReference>
<dbReference type="EMBL" id="SIHJ01000001">
    <property type="protein sequence ID" value="TWT37353.1"/>
    <property type="molecule type" value="Genomic_DNA"/>
</dbReference>
<dbReference type="InterPro" id="IPR011453">
    <property type="entry name" value="DUF1559"/>
</dbReference>
<evidence type="ECO:0000259" key="2">
    <source>
        <dbReference type="Pfam" id="PF07596"/>
    </source>
</evidence>
<dbReference type="InterPro" id="IPR045584">
    <property type="entry name" value="Pilin-like"/>
</dbReference>
<dbReference type="SUPFAM" id="SSF51735">
    <property type="entry name" value="NAD(P)-binding Rossmann-fold domains"/>
    <property type="match status" value="1"/>
</dbReference>
<sequence>MVELLVVVAIIGMPVAMLPAAHAARESARRTQCANNLKQSGCGILNLENTFGAFPSGDIAPLPEIDDYRSVLDRQDIDVVSIVTPDHWHVRIAVDVFEAGKHVFCGRTSAERSGRAGPRYPMPCATYIP</sequence>
<dbReference type="RefSeq" id="WP_228714580.1">
    <property type="nucleotide sequence ID" value="NZ_SIHJ01000001.1"/>
</dbReference>
<evidence type="ECO:0000313" key="4">
    <source>
        <dbReference type="Proteomes" id="UP000316714"/>
    </source>
</evidence>
<evidence type="ECO:0000313" key="3">
    <source>
        <dbReference type="EMBL" id="TWT37353.1"/>
    </source>
</evidence>
<protein>
    <submittedName>
        <fullName evidence="3">Oxidoreductase family, NAD-binding Rossmann fold</fullName>
    </submittedName>
</protein>
<dbReference type="Pfam" id="PF07596">
    <property type="entry name" value="SBP_bac_10"/>
    <property type="match status" value="1"/>
</dbReference>
<proteinExistence type="predicted"/>
<dbReference type="Gene3D" id="3.40.50.720">
    <property type="entry name" value="NAD(P)-binding Rossmann-like Domain"/>
    <property type="match status" value="1"/>
</dbReference>
<gene>
    <name evidence="3" type="ORF">KOR34_23020</name>
</gene>
<dbReference type="AlphaFoldDB" id="A0A5C5VH86"/>
<name>A0A5C5VH86_9BACT</name>
<keyword evidence="1" id="KW-0560">Oxidoreductase</keyword>
<dbReference type="InterPro" id="IPR036291">
    <property type="entry name" value="NAD(P)-bd_dom_sf"/>
</dbReference>
<accession>A0A5C5VH86</accession>
<dbReference type="GO" id="GO:0016491">
    <property type="term" value="F:oxidoreductase activity"/>
    <property type="evidence" value="ECO:0007669"/>
    <property type="project" value="UniProtKB-KW"/>
</dbReference>
<evidence type="ECO:0000256" key="1">
    <source>
        <dbReference type="ARBA" id="ARBA00023002"/>
    </source>
</evidence>